<evidence type="ECO:0000313" key="3">
    <source>
        <dbReference type="Proteomes" id="UP001378592"/>
    </source>
</evidence>
<dbReference type="EMBL" id="JAZDUA010000386">
    <property type="protein sequence ID" value="KAK7793349.1"/>
    <property type="molecule type" value="Genomic_DNA"/>
</dbReference>
<evidence type="ECO:0000256" key="1">
    <source>
        <dbReference type="SAM" id="MobiDB-lite"/>
    </source>
</evidence>
<feature type="compositionally biased region" description="Basic and acidic residues" evidence="1">
    <location>
        <begin position="28"/>
        <end position="37"/>
    </location>
</feature>
<name>A0AAN9VE30_9ORTH</name>
<proteinExistence type="predicted"/>
<gene>
    <name evidence="2" type="ORF">R5R35_008503</name>
</gene>
<protein>
    <submittedName>
        <fullName evidence="2">Uncharacterized protein</fullName>
    </submittedName>
</protein>
<dbReference type="Proteomes" id="UP001378592">
    <property type="component" value="Unassembled WGS sequence"/>
</dbReference>
<feature type="region of interest" description="Disordered" evidence="1">
    <location>
        <begin position="26"/>
        <end position="56"/>
    </location>
</feature>
<organism evidence="2 3">
    <name type="scientific">Gryllus longicercus</name>
    <dbReference type="NCBI Taxonomy" id="2509291"/>
    <lineage>
        <taxon>Eukaryota</taxon>
        <taxon>Metazoa</taxon>
        <taxon>Ecdysozoa</taxon>
        <taxon>Arthropoda</taxon>
        <taxon>Hexapoda</taxon>
        <taxon>Insecta</taxon>
        <taxon>Pterygota</taxon>
        <taxon>Neoptera</taxon>
        <taxon>Polyneoptera</taxon>
        <taxon>Orthoptera</taxon>
        <taxon>Ensifera</taxon>
        <taxon>Gryllidea</taxon>
        <taxon>Grylloidea</taxon>
        <taxon>Gryllidae</taxon>
        <taxon>Gryllinae</taxon>
        <taxon>Gryllus</taxon>
    </lineage>
</organism>
<reference evidence="2 3" key="1">
    <citation type="submission" date="2024-03" db="EMBL/GenBank/DDBJ databases">
        <title>The genome assembly and annotation of the cricket Gryllus longicercus Weissman &amp; Gray.</title>
        <authorList>
            <person name="Szrajer S."/>
            <person name="Gray D."/>
            <person name="Ylla G."/>
        </authorList>
    </citation>
    <scope>NUCLEOTIDE SEQUENCE [LARGE SCALE GENOMIC DNA]</scope>
    <source>
        <strain evidence="2">DAG 2021-001</strain>
        <tissue evidence="2">Whole body minus gut</tissue>
    </source>
</reference>
<dbReference type="AlphaFoldDB" id="A0AAN9VE30"/>
<comment type="caution">
    <text evidence="2">The sequence shown here is derived from an EMBL/GenBank/DDBJ whole genome shotgun (WGS) entry which is preliminary data.</text>
</comment>
<keyword evidence="3" id="KW-1185">Reference proteome</keyword>
<accession>A0AAN9VE30</accession>
<evidence type="ECO:0000313" key="2">
    <source>
        <dbReference type="EMBL" id="KAK7793349.1"/>
    </source>
</evidence>
<sequence length="91" mass="10898">MFRSIKLNKVVVLQSLLTRDLLIMTKRRSNEQKDSNKMPKNHRTQNTKDNKKECPRKCPRDKLRQEIKFGVEYLPSPLKSPNDKKEYQVLR</sequence>
<feature type="compositionally biased region" description="Basic and acidic residues" evidence="1">
    <location>
        <begin position="46"/>
        <end position="56"/>
    </location>
</feature>